<evidence type="ECO:0000313" key="1">
    <source>
        <dbReference type="EMBL" id="KAJ6750882.1"/>
    </source>
</evidence>
<evidence type="ECO:0000313" key="2">
    <source>
        <dbReference type="Proteomes" id="UP001151529"/>
    </source>
</evidence>
<keyword evidence="2" id="KW-1185">Reference proteome</keyword>
<dbReference type="EMBL" id="JAPFFL010000001">
    <property type="protein sequence ID" value="KAJ6750882.1"/>
    <property type="molecule type" value="Genomic_DNA"/>
</dbReference>
<name>A0A9Q0ZY58_SALVM</name>
<gene>
    <name evidence="1" type="ORF">OIU85_001421</name>
</gene>
<protein>
    <submittedName>
        <fullName evidence="1">Uncharacterized protein</fullName>
    </submittedName>
</protein>
<comment type="caution">
    <text evidence="1">The sequence shown here is derived from an EMBL/GenBank/DDBJ whole genome shotgun (WGS) entry which is preliminary data.</text>
</comment>
<reference evidence="1" key="1">
    <citation type="submission" date="2022-11" db="EMBL/GenBank/DDBJ databases">
        <authorList>
            <person name="Hyden B.L."/>
            <person name="Feng K."/>
            <person name="Yates T."/>
            <person name="Jawdy S."/>
            <person name="Smart L.B."/>
            <person name="Muchero W."/>
        </authorList>
    </citation>
    <scope>NUCLEOTIDE SEQUENCE</scope>
    <source>
        <tissue evidence="1">Shoot tip</tissue>
    </source>
</reference>
<dbReference type="Proteomes" id="UP001151529">
    <property type="component" value="Chromosome 16"/>
</dbReference>
<reference evidence="1" key="2">
    <citation type="journal article" date="2023" name="Int. J. Mol. Sci.">
        <title>De Novo Assembly and Annotation of 11 Diverse Shrub Willow (Salix) Genomes Reveals Novel Gene Organization in Sex-Linked Regions.</title>
        <authorList>
            <person name="Hyden B."/>
            <person name="Feng K."/>
            <person name="Yates T.B."/>
            <person name="Jawdy S."/>
            <person name="Cereghino C."/>
            <person name="Smart L.B."/>
            <person name="Muchero W."/>
        </authorList>
    </citation>
    <scope>NUCLEOTIDE SEQUENCE [LARGE SCALE GENOMIC DNA]</scope>
    <source>
        <tissue evidence="1">Shoot tip</tissue>
    </source>
</reference>
<dbReference type="AlphaFoldDB" id="A0A9Q0ZY58"/>
<accession>A0A9Q0ZY58</accession>
<sequence length="160" mass="18137">MTVTCQFIEVHAGVTCRQMASPADKRRHLPTNGRDALALRSVQHVLSPKIWQNGDEFDPKDQEAYPCETQKDKTVLQTITGMKMRKVAKRRDANSSSLKDSMKSIITYAPLSPPACTKYPKPRMNCLRNTTHGIFPPELKWLMPPALPAEEKTPVRYSDR</sequence>
<proteinExistence type="predicted"/>
<organism evidence="1 2">
    <name type="scientific">Salix viminalis</name>
    <name type="common">Common osier</name>
    <name type="synonym">Basket willow</name>
    <dbReference type="NCBI Taxonomy" id="40686"/>
    <lineage>
        <taxon>Eukaryota</taxon>
        <taxon>Viridiplantae</taxon>
        <taxon>Streptophyta</taxon>
        <taxon>Embryophyta</taxon>
        <taxon>Tracheophyta</taxon>
        <taxon>Spermatophyta</taxon>
        <taxon>Magnoliopsida</taxon>
        <taxon>eudicotyledons</taxon>
        <taxon>Gunneridae</taxon>
        <taxon>Pentapetalae</taxon>
        <taxon>rosids</taxon>
        <taxon>fabids</taxon>
        <taxon>Malpighiales</taxon>
        <taxon>Salicaceae</taxon>
        <taxon>Saliceae</taxon>
        <taxon>Salix</taxon>
    </lineage>
</organism>